<evidence type="ECO:0000256" key="1">
    <source>
        <dbReference type="ARBA" id="ARBA00005985"/>
    </source>
</evidence>
<gene>
    <name evidence="4" type="ORF">RJ641_027355</name>
</gene>
<evidence type="ECO:0000256" key="2">
    <source>
        <dbReference type="ARBA" id="ARBA00022679"/>
    </source>
</evidence>
<feature type="transmembrane region" description="Helical" evidence="3">
    <location>
        <begin position="175"/>
        <end position="194"/>
    </location>
</feature>
<keyword evidence="5" id="KW-1185">Reference proteome</keyword>
<feature type="transmembrane region" description="Helical" evidence="3">
    <location>
        <begin position="69"/>
        <end position="85"/>
    </location>
</feature>
<dbReference type="PANTHER" id="PTHR43009:SF10">
    <property type="entry name" value="HOMOGENTISATE SOLANESYLTRANSFERASE, CHLOROPLASTIC"/>
    <property type="match status" value="1"/>
</dbReference>
<proteinExistence type="inferred from homology"/>
<protein>
    <submittedName>
        <fullName evidence="4">Uncharacterized protein</fullName>
    </submittedName>
</protein>
<reference evidence="4 5" key="1">
    <citation type="submission" date="2023-12" db="EMBL/GenBank/DDBJ databases">
        <title>A high-quality genome assembly for Dillenia turbinata (Dilleniales).</title>
        <authorList>
            <person name="Chanderbali A."/>
        </authorList>
    </citation>
    <scope>NUCLEOTIDE SEQUENCE [LARGE SCALE GENOMIC DNA]</scope>
    <source>
        <strain evidence="4">LSX21</strain>
        <tissue evidence="4">Leaf</tissue>
    </source>
</reference>
<name>A0AAN8VW24_9MAGN</name>
<comment type="similarity">
    <text evidence="1">Belongs to the UbiA prenyltransferase family.</text>
</comment>
<dbReference type="GO" id="GO:0016740">
    <property type="term" value="F:transferase activity"/>
    <property type="evidence" value="ECO:0007669"/>
    <property type="project" value="UniProtKB-KW"/>
</dbReference>
<keyword evidence="3" id="KW-0812">Transmembrane</keyword>
<keyword evidence="2" id="KW-0808">Transferase</keyword>
<feature type="transmembrane region" description="Helical" evidence="3">
    <location>
        <begin position="215"/>
        <end position="242"/>
    </location>
</feature>
<feature type="transmembrane region" description="Helical" evidence="3">
    <location>
        <begin position="97"/>
        <end position="119"/>
    </location>
</feature>
<evidence type="ECO:0000313" key="4">
    <source>
        <dbReference type="EMBL" id="KAK6941978.1"/>
    </source>
</evidence>
<evidence type="ECO:0000256" key="3">
    <source>
        <dbReference type="SAM" id="Phobius"/>
    </source>
</evidence>
<keyword evidence="3" id="KW-1133">Transmembrane helix</keyword>
<organism evidence="4 5">
    <name type="scientific">Dillenia turbinata</name>
    <dbReference type="NCBI Taxonomy" id="194707"/>
    <lineage>
        <taxon>Eukaryota</taxon>
        <taxon>Viridiplantae</taxon>
        <taxon>Streptophyta</taxon>
        <taxon>Embryophyta</taxon>
        <taxon>Tracheophyta</taxon>
        <taxon>Spermatophyta</taxon>
        <taxon>Magnoliopsida</taxon>
        <taxon>eudicotyledons</taxon>
        <taxon>Gunneridae</taxon>
        <taxon>Pentapetalae</taxon>
        <taxon>Dilleniales</taxon>
        <taxon>Dilleniaceae</taxon>
        <taxon>Dillenia</taxon>
    </lineage>
</organism>
<dbReference type="Proteomes" id="UP001370490">
    <property type="component" value="Unassembled WGS sequence"/>
</dbReference>
<accession>A0AAN8VW24</accession>
<dbReference type="AlphaFoldDB" id="A0AAN8VW24"/>
<feature type="transmembrane region" description="Helical" evidence="3">
    <location>
        <begin position="262"/>
        <end position="283"/>
    </location>
</feature>
<feature type="transmembrane region" description="Helical" evidence="3">
    <location>
        <begin position="45"/>
        <end position="63"/>
    </location>
</feature>
<sequence>MTKCSLFFPYICNRLIFASPYLLLFDAQGKQTLFTYCCRRSISSVCMAFSAFFFLAAAGPLIVGFNSGPFITSPYCLVLFLRTIYSVPPFRMKRFPVAAFLIIATLITSAGKGVSYQLWCIIMPQELPWDSHLSGVPLRHVTHTRRHIGPKCSDLYSQVNQFVDLGSNHKFICGAPVAFITTSVTLFALVIAVTKDLPDVGGDRKFQISTFATKLGVRNIAFLGRGLLLLNYIGSVLAAVYMPQAFRRSVMIPAHTLLAMCLIFQVLVMTGYVLMITIININLCMNIAILRRDFLFSC</sequence>
<evidence type="ECO:0000313" key="5">
    <source>
        <dbReference type="Proteomes" id="UP001370490"/>
    </source>
</evidence>
<dbReference type="EMBL" id="JBAMMX010000004">
    <property type="protein sequence ID" value="KAK6941978.1"/>
    <property type="molecule type" value="Genomic_DNA"/>
</dbReference>
<keyword evidence="3" id="KW-0472">Membrane</keyword>
<comment type="caution">
    <text evidence="4">The sequence shown here is derived from an EMBL/GenBank/DDBJ whole genome shotgun (WGS) entry which is preliminary data.</text>
</comment>
<dbReference type="PANTHER" id="PTHR43009">
    <property type="entry name" value="HOMOGENTISATE SOLANESYLTRANSFERASE, CHLOROPLASTIC"/>
    <property type="match status" value="1"/>
</dbReference>